<organism evidence="2 3">
    <name type="scientific">Limnovirga soli</name>
    <dbReference type="NCBI Taxonomy" id="2656915"/>
    <lineage>
        <taxon>Bacteria</taxon>
        <taxon>Pseudomonadati</taxon>
        <taxon>Bacteroidota</taxon>
        <taxon>Chitinophagia</taxon>
        <taxon>Chitinophagales</taxon>
        <taxon>Chitinophagaceae</taxon>
        <taxon>Limnovirga</taxon>
    </lineage>
</organism>
<protein>
    <submittedName>
        <fullName evidence="2">Uncharacterized protein</fullName>
    </submittedName>
</protein>
<keyword evidence="3" id="KW-1185">Reference proteome</keyword>
<dbReference type="AlphaFoldDB" id="A0A8J8FDN3"/>
<accession>A0A8J8FDN3</accession>
<comment type="caution">
    <text evidence="2">The sequence shown here is derived from an EMBL/GenBank/DDBJ whole genome shotgun (WGS) entry which is preliminary data.</text>
</comment>
<sequence length="195" mass="22778">MITIAAEEHIFLKGFLVRLFLSKQQFFMNNFLTITFGFLFSLSSYGQGKSVDRKISLQDSILLRNFWTDFKSAITLNDKDKLAALCEFPFYCRPCINDKTLKINDHVTINVTKKLFYESQYQEFLDSPIRNEIEKHKSFETYIFYPTFDNHGKRNGFMFSYTIVAPSKKWEGLQGFIYVSKKSGKFKITGIDTVP</sequence>
<evidence type="ECO:0000256" key="1">
    <source>
        <dbReference type="SAM" id="Phobius"/>
    </source>
</evidence>
<keyword evidence="1" id="KW-0472">Membrane</keyword>
<keyword evidence="1" id="KW-0812">Transmembrane</keyword>
<keyword evidence="1" id="KW-1133">Transmembrane helix</keyword>
<evidence type="ECO:0000313" key="3">
    <source>
        <dbReference type="Proteomes" id="UP000598971"/>
    </source>
</evidence>
<reference evidence="2" key="1">
    <citation type="submission" date="2019-10" db="EMBL/GenBank/DDBJ databases">
        <title>Draft genome sequence of Panacibacter sp. KCS-6.</title>
        <authorList>
            <person name="Yim K.J."/>
        </authorList>
    </citation>
    <scope>NUCLEOTIDE SEQUENCE</scope>
    <source>
        <strain evidence="2">KCS-6</strain>
    </source>
</reference>
<feature type="transmembrane region" description="Helical" evidence="1">
    <location>
        <begin position="26"/>
        <end position="45"/>
    </location>
</feature>
<name>A0A8J8FDN3_9BACT</name>
<evidence type="ECO:0000313" key="2">
    <source>
        <dbReference type="EMBL" id="NNV54743.1"/>
    </source>
</evidence>
<dbReference type="EMBL" id="WHPF01000003">
    <property type="protein sequence ID" value="NNV54743.1"/>
    <property type="molecule type" value="Genomic_DNA"/>
</dbReference>
<dbReference type="Proteomes" id="UP000598971">
    <property type="component" value="Unassembled WGS sequence"/>
</dbReference>
<gene>
    <name evidence="2" type="ORF">GD597_04655</name>
</gene>
<proteinExistence type="predicted"/>
<dbReference type="RefSeq" id="WP_171606668.1">
    <property type="nucleotide sequence ID" value="NZ_WHPF01000003.1"/>
</dbReference>